<sequence>MNVVAVYLRLSMEDRTSNENETAKGGSIAGRKNAPGKGMEDESNSISNQRLLIHSYIERDAELREYDRKEFCDDGWSGSGMDRPGMNRLMDEVKRNKVQCIIVKDLSRFSRDYIELGTYMNQILPFMGVRFIAVADHYDSREHDGSTIGLDTAFKTLLNDLYSKDISVKVKASLGNKYADGEYAFGQVPFGYEKSTGEKNEVVVNEKESAVVRKIFSLACQGKSSTEIARFLYESGIPTARQMRGIRTSNDGFACTWSSSSVRSILKNRFYIGEMSYGKTIPEHVGSRKKRRTAEKDWKVIPGHHEPLVTREDFERAACSASVHSTKQKREKHPLVGKLSCGGCGYAMVYKPLRPGNKYPRFECSRHSILKIPECCTYFRADILEETVLFMINKELMLLGEAAQQEEKLAKFQKSEMKDMKNQMSSLCMDKKRAEDSLGILYEKYAMGEMTQEEYRKRAGEAADETKKLLEQIKACSKEISRLSEELEKLQVDMRQVIRFTHMEKLTKELVEVFIRKIYVYKDKRVEIVWCWTAN</sequence>
<reference evidence="4 5" key="1">
    <citation type="journal article" date="2014" name="Genome Announc.">
        <title>Draft genome sequences of the altered schaedler flora, a defined bacterial community from gnotobiotic mice.</title>
        <authorList>
            <person name="Wannemuehler M.J."/>
            <person name="Overstreet A.M."/>
            <person name="Ward D.V."/>
            <person name="Phillips G.J."/>
        </authorList>
    </citation>
    <scope>NUCLEOTIDE SEQUENCE [LARGE SCALE GENOMIC DNA]</scope>
    <source>
        <strain evidence="4 5">ASF492</strain>
    </source>
</reference>
<name>N1ZUF8_9FIRM</name>
<evidence type="ECO:0000313" key="4">
    <source>
        <dbReference type="EMBL" id="EMZ17768.1"/>
    </source>
</evidence>
<dbReference type="SUPFAM" id="SSF53041">
    <property type="entry name" value="Resolvase-like"/>
    <property type="match status" value="1"/>
</dbReference>
<feature type="coiled-coil region" evidence="1">
    <location>
        <begin position="403"/>
        <end position="437"/>
    </location>
</feature>
<dbReference type="Pfam" id="PF13408">
    <property type="entry name" value="Zn_ribbon_recom"/>
    <property type="match status" value="1"/>
</dbReference>
<dbReference type="HOGENOM" id="CLU_010686_18_2_9"/>
<organism evidence="4 5">
    <name type="scientific">Eubacterium plexicaudatum ASF492</name>
    <dbReference type="NCBI Taxonomy" id="1235802"/>
    <lineage>
        <taxon>Bacteria</taxon>
        <taxon>Bacillati</taxon>
        <taxon>Bacillota</taxon>
        <taxon>Clostridia</taxon>
        <taxon>Eubacteriales</taxon>
        <taxon>Eubacteriaceae</taxon>
        <taxon>Eubacterium</taxon>
    </lineage>
</organism>
<dbReference type="GO" id="GO:0000150">
    <property type="term" value="F:DNA strand exchange activity"/>
    <property type="evidence" value="ECO:0007669"/>
    <property type="project" value="InterPro"/>
</dbReference>
<protein>
    <recommendedName>
        <fullName evidence="3">Recombinase domain-containing protein</fullName>
    </recommendedName>
</protein>
<dbReference type="InterPro" id="IPR006119">
    <property type="entry name" value="Resolv_N"/>
</dbReference>
<dbReference type="Proteomes" id="UP000012589">
    <property type="component" value="Unassembled WGS sequence"/>
</dbReference>
<dbReference type="EMBL" id="AQFT01000197">
    <property type="protein sequence ID" value="EMZ17768.1"/>
    <property type="molecule type" value="Genomic_DNA"/>
</dbReference>
<dbReference type="InterPro" id="IPR050639">
    <property type="entry name" value="SSR_resolvase"/>
</dbReference>
<proteinExistence type="predicted"/>
<dbReference type="PANTHER" id="PTHR30461">
    <property type="entry name" value="DNA-INVERTASE FROM LAMBDOID PROPHAGE"/>
    <property type="match status" value="1"/>
</dbReference>
<dbReference type="SMART" id="SM00857">
    <property type="entry name" value="Resolvase"/>
    <property type="match status" value="1"/>
</dbReference>
<dbReference type="PROSITE" id="PS51737">
    <property type="entry name" value="RECOMBINASE_DNA_BIND"/>
    <property type="match status" value="1"/>
</dbReference>
<dbReference type="GO" id="GO:0003677">
    <property type="term" value="F:DNA binding"/>
    <property type="evidence" value="ECO:0007669"/>
    <property type="project" value="InterPro"/>
</dbReference>
<dbReference type="Gene3D" id="3.90.1750.20">
    <property type="entry name" value="Putative Large Serine Recombinase, Chain B, Domain 2"/>
    <property type="match status" value="1"/>
</dbReference>
<dbReference type="InterPro" id="IPR025827">
    <property type="entry name" value="Zn_ribbon_recom_dom"/>
</dbReference>
<dbReference type="PANTHER" id="PTHR30461:SF23">
    <property type="entry name" value="DNA RECOMBINASE-RELATED"/>
    <property type="match status" value="1"/>
</dbReference>
<dbReference type="PATRIC" id="fig|1235802.3.peg.6208"/>
<dbReference type="InterPro" id="IPR036162">
    <property type="entry name" value="Resolvase-like_N_sf"/>
</dbReference>
<keyword evidence="1" id="KW-0175">Coiled coil</keyword>
<gene>
    <name evidence="4" type="ORF">C823_05878</name>
</gene>
<accession>N1ZUF8</accession>
<feature type="region of interest" description="Disordered" evidence="2">
    <location>
        <begin position="16"/>
        <end position="45"/>
    </location>
</feature>
<keyword evidence="5" id="KW-1185">Reference proteome</keyword>
<feature type="domain" description="Recombinase" evidence="3">
    <location>
        <begin position="189"/>
        <end position="328"/>
    </location>
</feature>
<feature type="coiled-coil region" evidence="1">
    <location>
        <begin position="466"/>
        <end position="493"/>
    </location>
</feature>
<dbReference type="eggNOG" id="COG1961">
    <property type="taxonomic scope" value="Bacteria"/>
</dbReference>
<dbReference type="STRING" id="1235802.C823_05878"/>
<evidence type="ECO:0000256" key="1">
    <source>
        <dbReference type="SAM" id="Coils"/>
    </source>
</evidence>
<dbReference type="Pfam" id="PF00239">
    <property type="entry name" value="Resolvase"/>
    <property type="match status" value="1"/>
</dbReference>
<comment type="caution">
    <text evidence="4">The sequence shown here is derived from an EMBL/GenBank/DDBJ whole genome shotgun (WGS) entry which is preliminary data.</text>
</comment>
<dbReference type="InterPro" id="IPR011109">
    <property type="entry name" value="DNA_bind_recombinase_dom"/>
</dbReference>
<evidence type="ECO:0000313" key="5">
    <source>
        <dbReference type="Proteomes" id="UP000012589"/>
    </source>
</evidence>
<evidence type="ECO:0000256" key="2">
    <source>
        <dbReference type="SAM" id="MobiDB-lite"/>
    </source>
</evidence>
<evidence type="ECO:0000259" key="3">
    <source>
        <dbReference type="PROSITE" id="PS51737"/>
    </source>
</evidence>
<dbReference type="AlphaFoldDB" id="N1ZUF8"/>
<dbReference type="Pfam" id="PF07508">
    <property type="entry name" value="Recombinase"/>
    <property type="match status" value="1"/>
</dbReference>
<dbReference type="Gene3D" id="3.40.50.1390">
    <property type="entry name" value="Resolvase, N-terminal catalytic domain"/>
    <property type="match status" value="1"/>
</dbReference>
<dbReference type="InterPro" id="IPR038109">
    <property type="entry name" value="DNA_bind_recomb_sf"/>
</dbReference>